<evidence type="ECO:0000313" key="1">
    <source>
        <dbReference type="EMBL" id="TDL24365.1"/>
    </source>
</evidence>
<gene>
    <name evidence="1" type="ORF">BD410DRAFT_745781</name>
</gene>
<keyword evidence="2" id="KW-1185">Reference proteome</keyword>
<name>A0A4Y7QA87_9AGAM</name>
<dbReference type="VEuPathDB" id="FungiDB:BD410DRAFT_745781"/>
<dbReference type="OrthoDB" id="5230947at2759"/>
<sequence>MGCICSCIGSIFQLIGDCIMGIVACIAGCIEWIVSIITGCCVGICDCIAGIFCCGRHRRSVRGSKV</sequence>
<dbReference type="AlphaFoldDB" id="A0A4Y7QA87"/>
<dbReference type="Proteomes" id="UP000294933">
    <property type="component" value="Unassembled WGS sequence"/>
</dbReference>
<accession>A0A4Y7QA87</accession>
<dbReference type="EMBL" id="ML170167">
    <property type="protein sequence ID" value="TDL24365.1"/>
    <property type="molecule type" value="Genomic_DNA"/>
</dbReference>
<organism evidence="1 2">
    <name type="scientific">Rickenella mellea</name>
    <dbReference type="NCBI Taxonomy" id="50990"/>
    <lineage>
        <taxon>Eukaryota</taxon>
        <taxon>Fungi</taxon>
        <taxon>Dikarya</taxon>
        <taxon>Basidiomycota</taxon>
        <taxon>Agaricomycotina</taxon>
        <taxon>Agaricomycetes</taxon>
        <taxon>Hymenochaetales</taxon>
        <taxon>Rickenellaceae</taxon>
        <taxon>Rickenella</taxon>
    </lineage>
</organism>
<reference evidence="1 2" key="1">
    <citation type="submission" date="2018-06" db="EMBL/GenBank/DDBJ databases">
        <title>A transcriptomic atlas of mushroom development highlights an independent origin of complex multicellularity.</title>
        <authorList>
            <consortium name="DOE Joint Genome Institute"/>
            <person name="Krizsan K."/>
            <person name="Almasi E."/>
            <person name="Merenyi Z."/>
            <person name="Sahu N."/>
            <person name="Viragh M."/>
            <person name="Koszo T."/>
            <person name="Mondo S."/>
            <person name="Kiss B."/>
            <person name="Balint B."/>
            <person name="Kues U."/>
            <person name="Barry K."/>
            <person name="Hegedus J.C."/>
            <person name="Henrissat B."/>
            <person name="Johnson J."/>
            <person name="Lipzen A."/>
            <person name="Ohm R."/>
            <person name="Nagy I."/>
            <person name="Pangilinan J."/>
            <person name="Yan J."/>
            <person name="Xiong Y."/>
            <person name="Grigoriev I.V."/>
            <person name="Hibbett D.S."/>
            <person name="Nagy L.G."/>
        </authorList>
    </citation>
    <scope>NUCLEOTIDE SEQUENCE [LARGE SCALE GENOMIC DNA]</scope>
    <source>
        <strain evidence="1 2">SZMC22713</strain>
    </source>
</reference>
<evidence type="ECO:0000313" key="2">
    <source>
        <dbReference type="Proteomes" id="UP000294933"/>
    </source>
</evidence>
<protein>
    <submittedName>
        <fullName evidence="1">Uncharacterized protein</fullName>
    </submittedName>
</protein>
<proteinExistence type="predicted"/>